<keyword evidence="1" id="KW-0472">Membrane</keyword>
<gene>
    <name evidence="2" type="ORF">HNR05_001284</name>
</gene>
<evidence type="ECO:0000256" key="1">
    <source>
        <dbReference type="SAM" id="Phobius"/>
    </source>
</evidence>
<evidence type="ECO:0000313" key="2">
    <source>
        <dbReference type="EMBL" id="NYJ19493.1"/>
    </source>
</evidence>
<keyword evidence="1" id="KW-1133">Transmembrane helix</keyword>
<evidence type="ECO:0000313" key="3">
    <source>
        <dbReference type="Proteomes" id="UP000537260"/>
    </source>
</evidence>
<comment type="caution">
    <text evidence="2">The sequence shown here is derived from an EMBL/GenBank/DDBJ whole genome shotgun (WGS) entry which is preliminary data.</text>
</comment>
<keyword evidence="1" id="KW-0812">Transmembrane</keyword>
<feature type="transmembrane region" description="Helical" evidence="1">
    <location>
        <begin position="55"/>
        <end position="77"/>
    </location>
</feature>
<name>A0A7Z0J632_9MICO</name>
<dbReference type="Proteomes" id="UP000537260">
    <property type="component" value="Unassembled WGS sequence"/>
</dbReference>
<feature type="transmembrane region" description="Helical" evidence="1">
    <location>
        <begin position="12"/>
        <end position="31"/>
    </location>
</feature>
<accession>A0A7Z0J632</accession>
<dbReference type="AlphaFoldDB" id="A0A7Z0J632"/>
<dbReference type="EMBL" id="JACCFM010000001">
    <property type="protein sequence ID" value="NYJ19493.1"/>
    <property type="molecule type" value="Genomic_DNA"/>
</dbReference>
<organism evidence="2 3">
    <name type="scientific">Glaciibacter psychrotolerans</name>
    <dbReference type="NCBI Taxonomy" id="670054"/>
    <lineage>
        <taxon>Bacteria</taxon>
        <taxon>Bacillati</taxon>
        <taxon>Actinomycetota</taxon>
        <taxon>Actinomycetes</taxon>
        <taxon>Micrococcales</taxon>
        <taxon>Microbacteriaceae</taxon>
        <taxon>Glaciibacter</taxon>
    </lineage>
</organism>
<protein>
    <submittedName>
        <fullName evidence="2">Uncharacterized protein</fullName>
    </submittedName>
</protein>
<sequence>MLSWSGLRNDVLFLVIGNLGAVVWPLAGSGLRNDVLFLVVGSIRASAWPLSWPGFWHYFIVEIWIGHLRVLSVFSGYRSSLSRSARHSLSTEYSGYPRRARFESDGLPPGAAIHISGAECRA</sequence>
<reference evidence="2 3" key="1">
    <citation type="submission" date="2020-07" db="EMBL/GenBank/DDBJ databases">
        <title>Sequencing the genomes of 1000 actinobacteria strains.</title>
        <authorList>
            <person name="Klenk H.-P."/>
        </authorList>
    </citation>
    <scope>NUCLEOTIDE SEQUENCE [LARGE SCALE GENOMIC DNA]</scope>
    <source>
        <strain evidence="2 3">LI1</strain>
    </source>
</reference>
<keyword evidence="3" id="KW-1185">Reference proteome</keyword>
<proteinExistence type="predicted"/>